<sequence length="224" mass="23690">MTLSIAGFCRKTGQFGAAITSSSICVASRCVFVGPRHGVVLTQNVTNPVLGQLGLEHLQSGLAAGDVLTKLLDSEDYPEWRQLQVLDANGDSAIHNGAETLGIHATRAGSDCVAGGNMLADASVVDVTVAAFENATGELAERLLVALAAGVEAGGEMGPVHSAGLKVTSQASWPVVDLRVDWHDDPIVELRQLWTRYLPQRDDYVCRAVRPDESPSYGVPGDVR</sequence>
<dbReference type="Gene3D" id="3.60.20.10">
    <property type="entry name" value="Glutamine Phosphoribosylpyrophosphate, subunit 1, domain 1"/>
    <property type="match status" value="1"/>
</dbReference>
<dbReference type="OrthoDB" id="9790012at2"/>
<dbReference type="RefSeq" id="WP_115854086.1">
    <property type="nucleotide sequence ID" value="NZ_QRDJ01000007.1"/>
</dbReference>
<protein>
    <submittedName>
        <fullName evidence="1">Putative Ntn-hydrolase superfamily protein</fullName>
    </submittedName>
</protein>
<organism evidence="1 2">
    <name type="scientific">Kushneria indalinina DSM 14324</name>
    <dbReference type="NCBI Taxonomy" id="1122140"/>
    <lineage>
        <taxon>Bacteria</taxon>
        <taxon>Pseudomonadati</taxon>
        <taxon>Pseudomonadota</taxon>
        <taxon>Gammaproteobacteria</taxon>
        <taxon>Oceanospirillales</taxon>
        <taxon>Halomonadaceae</taxon>
        <taxon>Kushneria</taxon>
    </lineage>
</organism>
<accession>A0A3D9DX99</accession>
<dbReference type="EMBL" id="QRDJ01000007">
    <property type="protein sequence ID" value="REC94999.1"/>
    <property type="molecule type" value="Genomic_DNA"/>
</dbReference>
<dbReference type="Proteomes" id="UP000256334">
    <property type="component" value="Unassembled WGS sequence"/>
</dbReference>
<reference evidence="1 2" key="1">
    <citation type="submission" date="2018-07" db="EMBL/GenBank/DDBJ databases">
        <title>Genomic Encyclopedia of Type Strains, Phase IV (KMG-IV): sequencing the most valuable type-strain genomes for metagenomic binning, comparative biology and taxonomic classification.</title>
        <authorList>
            <person name="Goeker M."/>
        </authorList>
    </citation>
    <scope>NUCLEOTIDE SEQUENCE [LARGE SCALE GENOMIC DNA]</scope>
    <source>
        <strain evidence="1 2">DSM 14324</strain>
    </source>
</reference>
<gene>
    <name evidence="1" type="ORF">C8D72_1833</name>
</gene>
<comment type="caution">
    <text evidence="1">The sequence shown here is derived from an EMBL/GenBank/DDBJ whole genome shotgun (WGS) entry which is preliminary data.</text>
</comment>
<evidence type="ECO:0000313" key="1">
    <source>
        <dbReference type="EMBL" id="REC94999.1"/>
    </source>
</evidence>
<keyword evidence="2" id="KW-1185">Reference proteome</keyword>
<dbReference type="PANTHER" id="PTHR39328:SF1">
    <property type="entry name" value="BLL2871 PROTEIN"/>
    <property type="match status" value="1"/>
</dbReference>
<dbReference type="GO" id="GO:0016787">
    <property type="term" value="F:hydrolase activity"/>
    <property type="evidence" value="ECO:0007669"/>
    <property type="project" value="UniProtKB-KW"/>
</dbReference>
<dbReference type="PANTHER" id="PTHR39328">
    <property type="entry name" value="BLL2871 PROTEIN"/>
    <property type="match status" value="1"/>
</dbReference>
<dbReference type="SUPFAM" id="SSF56235">
    <property type="entry name" value="N-terminal nucleophile aminohydrolases (Ntn hydrolases)"/>
    <property type="match status" value="1"/>
</dbReference>
<dbReference type="InterPro" id="IPR010430">
    <property type="entry name" value="DUF1028"/>
</dbReference>
<proteinExistence type="predicted"/>
<dbReference type="InterPro" id="IPR029055">
    <property type="entry name" value="Ntn_hydrolases_N"/>
</dbReference>
<dbReference type="Pfam" id="PF06267">
    <property type="entry name" value="DUF1028"/>
    <property type="match status" value="1"/>
</dbReference>
<name>A0A3D9DX99_9GAMM</name>
<keyword evidence="1" id="KW-0378">Hydrolase</keyword>
<evidence type="ECO:0000313" key="2">
    <source>
        <dbReference type="Proteomes" id="UP000256334"/>
    </source>
</evidence>
<dbReference type="AlphaFoldDB" id="A0A3D9DX99"/>